<sequence length="477" mass="48570">MYLSETRRADAGKETSPDAPGGDGAPSPDGPGGDGGTPPGAGPGRAGPGGGPGRVLTGNVVALGLVSLFTDVSSEMVTAILPLYLIYQLSLSPMQFGFLDGVYTGATAVLRLVGGHVADRFHRRKLVAGVGYGLSAVCKIGYLVAGRSLPLIGLVIGLDRAGKGLRTAPRDAMISLSAAPEAQGRAFGLHRAMDTAGALMGPLAAFGVVAAVGGANDYDAVFVVSSLVAVIGVLVLVLFVHEPGGVVGRRVASGTYAASDRGRTAVAGDRGRGAARRPARERQKVSLRGALDLVRERPFRRVLLAMLPLSLATVSDSFLYLMLQRRLDIDAGWLPLLPVGVAAAYLLAAVPLGRLADRVGRSAVVIGGYLALLACYGLVLLPPGPAVLVAALVLRGLSYGATDGVVSALAGPLLPEERRATGLAVVQTGQALGMMAASWAFGVLWTAGGSEMAVKVMAAGLGVALVVAVPLLRKVRG</sequence>
<comment type="subcellular location">
    <subcellularLocation>
        <location evidence="1">Cell membrane</location>
        <topology evidence="1">Multi-pass membrane protein</topology>
    </subcellularLocation>
</comment>
<feature type="transmembrane region" description="Helical" evidence="6">
    <location>
        <begin position="333"/>
        <end position="352"/>
    </location>
</feature>
<dbReference type="PROSITE" id="PS50850">
    <property type="entry name" value="MFS"/>
    <property type="match status" value="1"/>
</dbReference>
<evidence type="ECO:0000256" key="6">
    <source>
        <dbReference type="SAM" id="Phobius"/>
    </source>
</evidence>
<evidence type="ECO:0000256" key="3">
    <source>
        <dbReference type="ARBA" id="ARBA00022989"/>
    </source>
</evidence>
<feature type="compositionally biased region" description="Gly residues" evidence="5">
    <location>
        <begin position="30"/>
        <end position="51"/>
    </location>
</feature>
<feature type="transmembrane region" description="Helical" evidence="6">
    <location>
        <begin position="422"/>
        <end position="446"/>
    </location>
</feature>
<feature type="domain" description="Major facilitator superfamily (MFS) profile" evidence="7">
    <location>
        <begin position="59"/>
        <end position="476"/>
    </location>
</feature>
<dbReference type="SUPFAM" id="SSF103473">
    <property type="entry name" value="MFS general substrate transporter"/>
    <property type="match status" value="1"/>
</dbReference>
<feature type="transmembrane region" description="Helical" evidence="6">
    <location>
        <begin position="452"/>
        <end position="472"/>
    </location>
</feature>
<dbReference type="InterPro" id="IPR020846">
    <property type="entry name" value="MFS_dom"/>
</dbReference>
<dbReference type="EMBL" id="BAAAZR010000001">
    <property type="protein sequence ID" value="GAA3793085.1"/>
    <property type="molecule type" value="Genomic_DNA"/>
</dbReference>
<feature type="region of interest" description="Disordered" evidence="5">
    <location>
        <begin position="1"/>
        <end position="51"/>
    </location>
</feature>
<evidence type="ECO:0000256" key="4">
    <source>
        <dbReference type="ARBA" id="ARBA00023136"/>
    </source>
</evidence>
<dbReference type="CDD" id="cd17370">
    <property type="entry name" value="MFS_MJ1317_like"/>
    <property type="match status" value="1"/>
</dbReference>
<dbReference type="Pfam" id="PF07690">
    <property type="entry name" value="MFS_1"/>
    <property type="match status" value="1"/>
</dbReference>
<keyword evidence="3 6" id="KW-1133">Transmembrane helix</keyword>
<feature type="transmembrane region" description="Helical" evidence="6">
    <location>
        <begin position="364"/>
        <end position="381"/>
    </location>
</feature>
<organism evidence="8 9">
    <name type="scientific">Sphaerisporangium flaviroseum</name>
    <dbReference type="NCBI Taxonomy" id="509199"/>
    <lineage>
        <taxon>Bacteria</taxon>
        <taxon>Bacillati</taxon>
        <taxon>Actinomycetota</taxon>
        <taxon>Actinomycetes</taxon>
        <taxon>Streptosporangiales</taxon>
        <taxon>Streptosporangiaceae</taxon>
        <taxon>Sphaerisporangium</taxon>
    </lineage>
</organism>
<reference evidence="9" key="1">
    <citation type="journal article" date="2019" name="Int. J. Syst. Evol. Microbiol.">
        <title>The Global Catalogue of Microorganisms (GCM) 10K type strain sequencing project: providing services to taxonomists for standard genome sequencing and annotation.</title>
        <authorList>
            <consortium name="The Broad Institute Genomics Platform"/>
            <consortium name="The Broad Institute Genome Sequencing Center for Infectious Disease"/>
            <person name="Wu L."/>
            <person name="Ma J."/>
        </authorList>
    </citation>
    <scope>NUCLEOTIDE SEQUENCE [LARGE SCALE GENOMIC DNA]</scope>
    <source>
        <strain evidence="9">JCM 16908</strain>
    </source>
</reference>
<evidence type="ECO:0000256" key="5">
    <source>
        <dbReference type="SAM" id="MobiDB-lite"/>
    </source>
</evidence>
<feature type="transmembrane region" description="Helical" evidence="6">
    <location>
        <begin position="387"/>
        <end position="410"/>
    </location>
</feature>
<dbReference type="PANTHER" id="PTHR23518">
    <property type="entry name" value="C-METHYLTRANSFERASE"/>
    <property type="match status" value="1"/>
</dbReference>
<evidence type="ECO:0000313" key="8">
    <source>
        <dbReference type="EMBL" id="GAA3793085.1"/>
    </source>
</evidence>
<dbReference type="PANTHER" id="PTHR23518:SF2">
    <property type="entry name" value="MAJOR FACILITATOR SUPERFAMILY TRANSPORTER"/>
    <property type="match status" value="1"/>
</dbReference>
<gene>
    <name evidence="8" type="ORF">GCM10022226_10400</name>
</gene>
<dbReference type="InterPro" id="IPR036259">
    <property type="entry name" value="MFS_trans_sf"/>
</dbReference>
<dbReference type="Proteomes" id="UP001500888">
    <property type="component" value="Unassembled WGS sequence"/>
</dbReference>
<feature type="transmembrane region" description="Helical" evidence="6">
    <location>
        <begin position="220"/>
        <end position="240"/>
    </location>
</feature>
<proteinExistence type="predicted"/>
<feature type="compositionally biased region" description="Basic and acidic residues" evidence="5">
    <location>
        <begin position="1"/>
        <end position="16"/>
    </location>
</feature>
<keyword evidence="9" id="KW-1185">Reference proteome</keyword>
<accession>A0ABP7HHX5</accession>
<protein>
    <submittedName>
        <fullName evidence="8">MFS transporter</fullName>
    </submittedName>
</protein>
<evidence type="ECO:0000259" key="7">
    <source>
        <dbReference type="PROSITE" id="PS50850"/>
    </source>
</evidence>
<comment type="caution">
    <text evidence="8">The sequence shown here is derived from an EMBL/GenBank/DDBJ whole genome shotgun (WGS) entry which is preliminary data.</text>
</comment>
<evidence type="ECO:0000256" key="1">
    <source>
        <dbReference type="ARBA" id="ARBA00004651"/>
    </source>
</evidence>
<keyword evidence="2 6" id="KW-0812">Transmembrane</keyword>
<evidence type="ECO:0000256" key="2">
    <source>
        <dbReference type="ARBA" id="ARBA00022692"/>
    </source>
</evidence>
<feature type="transmembrane region" description="Helical" evidence="6">
    <location>
        <begin position="195"/>
        <end position="214"/>
    </location>
</feature>
<dbReference type="InterPro" id="IPR011701">
    <property type="entry name" value="MFS"/>
</dbReference>
<keyword evidence="4 6" id="KW-0472">Membrane</keyword>
<dbReference type="Gene3D" id="1.20.1250.20">
    <property type="entry name" value="MFS general substrate transporter like domains"/>
    <property type="match status" value="1"/>
</dbReference>
<evidence type="ECO:0000313" key="9">
    <source>
        <dbReference type="Proteomes" id="UP001500888"/>
    </source>
</evidence>
<feature type="transmembrane region" description="Helical" evidence="6">
    <location>
        <begin position="302"/>
        <end position="321"/>
    </location>
</feature>
<name>A0ABP7HHX5_9ACTN</name>
<dbReference type="RefSeq" id="WP_344934808.1">
    <property type="nucleotide sequence ID" value="NZ_BAAAZR010000001.1"/>
</dbReference>